<evidence type="ECO:0000313" key="1">
    <source>
        <dbReference type="EMBL" id="PQM29375.1"/>
    </source>
</evidence>
<dbReference type="RefSeq" id="WP_105997333.1">
    <property type="nucleotide sequence ID" value="NZ_CM009578.1"/>
</dbReference>
<accession>A0A2S8BAD3</accession>
<dbReference type="EMBL" id="PHFW01000001">
    <property type="protein sequence ID" value="PQM29375.1"/>
    <property type="molecule type" value="Genomic_DNA"/>
</dbReference>
<reference evidence="2" key="1">
    <citation type="submission" date="2017-11" db="EMBL/GenBank/DDBJ databases">
        <title>The complete genome sequence of Sphingopyxis pomeranensis sp. nov. strain WS5A3p.</title>
        <authorList>
            <person name="Kaminski M.A."/>
        </authorList>
    </citation>
    <scope>NUCLEOTIDE SEQUENCE [LARGE SCALE GENOMIC DNA]</scope>
    <source>
        <strain evidence="2">WS5A3p</strain>
    </source>
</reference>
<keyword evidence="2" id="KW-1185">Reference proteome</keyword>
<dbReference type="OrthoDB" id="7595227at2"/>
<dbReference type="AlphaFoldDB" id="A0A2S8BAD3"/>
<dbReference type="Proteomes" id="UP000238954">
    <property type="component" value="Chromosome"/>
</dbReference>
<name>A0A2S8BAD3_9SPHN</name>
<gene>
    <name evidence="1" type="ORF">CVO77_00080</name>
</gene>
<evidence type="ECO:0000313" key="2">
    <source>
        <dbReference type="Proteomes" id="UP000238954"/>
    </source>
</evidence>
<comment type="caution">
    <text evidence="1">The sequence shown here is derived from an EMBL/GenBank/DDBJ whole genome shotgun (WGS) entry which is preliminary data.</text>
</comment>
<protein>
    <submittedName>
        <fullName evidence="1">Uncharacterized protein</fullName>
    </submittedName>
</protein>
<sequence>MTATIRPGEGIIDTWTLFYLPPGGGKYNGKLTVTNQRLLYDAKLDASLTGVLGNYAVDGELAIEKTDIQAIEVQRKLFSKRATLTLADGSRHVFDYGAMNIDKCVAAIEAR</sequence>
<proteinExistence type="predicted"/>
<organism evidence="1 2">
    <name type="scientific">Sphingopyxis lindanitolerans</name>
    <dbReference type="NCBI Taxonomy" id="2054227"/>
    <lineage>
        <taxon>Bacteria</taxon>
        <taxon>Pseudomonadati</taxon>
        <taxon>Pseudomonadota</taxon>
        <taxon>Alphaproteobacteria</taxon>
        <taxon>Sphingomonadales</taxon>
        <taxon>Sphingomonadaceae</taxon>
        <taxon>Sphingopyxis</taxon>
    </lineage>
</organism>